<comment type="similarity">
    <text evidence="5 18">Belongs to the CDS family.</text>
</comment>
<feature type="transmembrane region" description="Helical" evidence="20">
    <location>
        <begin position="119"/>
        <end position="135"/>
    </location>
</feature>
<dbReference type="GO" id="GO:0016024">
    <property type="term" value="P:CDP-diacylglycerol biosynthetic process"/>
    <property type="evidence" value="ECO:0007669"/>
    <property type="project" value="UniProtKB-UniPathway"/>
</dbReference>
<evidence type="ECO:0000256" key="16">
    <source>
        <dbReference type="ARBA" id="ARBA00023209"/>
    </source>
</evidence>
<dbReference type="EMBL" id="BJUV01000001">
    <property type="protein sequence ID" value="GEK81837.1"/>
    <property type="molecule type" value="Genomic_DNA"/>
</dbReference>
<evidence type="ECO:0000256" key="6">
    <source>
        <dbReference type="ARBA" id="ARBA00012487"/>
    </source>
</evidence>
<evidence type="ECO:0000256" key="19">
    <source>
        <dbReference type="SAM" id="MobiDB-lite"/>
    </source>
</evidence>
<dbReference type="PROSITE" id="PS01315">
    <property type="entry name" value="CDS"/>
    <property type="match status" value="1"/>
</dbReference>
<comment type="caution">
    <text evidence="22">The sequence shown here is derived from an EMBL/GenBank/DDBJ whole genome shotgun (WGS) entry which is preliminary data.</text>
</comment>
<dbReference type="Pfam" id="PF01148">
    <property type="entry name" value="CTP_transf_1"/>
    <property type="match status" value="1"/>
</dbReference>
<dbReference type="GO" id="GO:0005886">
    <property type="term" value="C:plasma membrane"/>
    <property type="evidence" value="ECO:0007669"/>
    <property type="project" value="UniProtKB-SubCell"/>
</dbReference>
<sequence>MSDAPDGPRPDESAPTPKTTLGSRRADFDARAQAARHDLENQLRNRKAALGARNEKLTARTGRNLPAAIAVGVGLGAAVLVSLIFEPAFFMIVAAALIGSLCFELASALRFAGRDVPRLPSVLAGVAIVPAAFLYGAQGQWLALLGGVVVVSVWRLVELARPSHRTSASSVLRDIGAGAFVLIYCAFLGSFMALMAAQPNGANWTLATLIIVIAVDTGAYATGLNFGKHPMAPRISPKKTWEGFAGSVAASFIAAILTSWLMLGEAWWFGFVLGGVIIVTATIGDLSESLIKRDLGIKDISTWLPGHGGFLDRLDSTLPSAAAAYALFLIVT</sequence>
<feature type="transmembrane region" description="Helical" evidence="20">
    <location>
        <begin position="267"/>
        <end position="286"/>
    </location>
</feature>
<keyword evidence="14" id="KW-0443">Lipid metabolism</keyword>
<name>A0A7W3JGL5_9MICO</name>
<evidence type="ECO:0000256" key="15">
    <source>
        <dbReference type="ARBA" id="ARBA00023136"/>
    </source>
</evidence>
<evidence type="ECO:0000256" key="12">
    <source>
        <dbReference type="ARBA" id="ARBA00022695"/>
    </source>
</evidence>
<dbReference type="RefSeq" id="WP_146851938.1">
    <property type="nucleotide sequence ID" value="NZ_BAAAHR010000002.1"/>
</dbReference>
<evidence type="ECO:0000256" key="1">
    <source>
        <dbReference type="ARBA" id="ARBA00001698"/>
    </source>
</evidence>
<keyword evidence="16" id="KW-0594">Phospholipid biosynthesis</keyword>
<evidence type="ECO:0000256" key="20">
    <source>
        <dbReference type="SAM" id="Phobius"/>
    </source>
</evidence>
<comment type="pathway">
    <text evidence="4">Lipid metabolism.</text>
</comment>
<evidence type="ECO:0000256" key="17">
    <source>
        <dbReference type="ARBA" id="ARBA00023264"/>
    </source>
</evidence>
<dbReference type="EC" id="2.7.7.41" evidence="6 18"/>
<feature type="transmembrane region" description="Helical" evidence="20">
    <location>
        <begin position="91"/>
        <end position="112"/>
    </location>
</feature>
<feature type="transmembrane region" description="Helical" evidence="20">
    <location>
        <begin position="243"/>
        <end position="261"/>
    </location>
</feature>
<protein>
    <recommendedName>
        <fullName evidence="7 18">Phosphatidate cytidylyltransferase</fullName>
        <ecNumber evidence="6 18">2.7.7.41</ecNumber>
    </recommendedName>
</protein>
<evidence type="ECO:0000256" key="4">
    <source>
        <dbReference type="ARBA" id="ARBA00005189"/>
    </source>
</evidence>
<dbReference type="PANTHER" id="PTHR46382">
    <property type="entry name" value="PHOSPHATIDATE CYTIDYLYLTRANSFERASE"/>
    <property type="match status" value="1"/>
</dbReference>
<keyword evidence="11 18" id="KW-0812">Transmembrane</keyword>
<feature type="transmembrane region" description="Helical" evidence="20">
    <location>
        <begin position="203"/>
        <end position="222"/>
    </location>
</feature>
<dbReference type="Proteomes" id="UP000321154">
    <property type="component" value="Unassembled WGS sequence"/>
</dbReference>
<keyword evidence="17" id="KW-1208">Phospholipid metabolism</keyword>
<evidence type="ECO:0000256" key="9">
    <source>
        <dbReference type="ARBA" id="ARBA00022516"/>
    </source>
</evidence>
<evidence type="ECO:0000256" key="8">
    <source>
        <dbReference type="ARBA" id="ARBA00022475"/>
    </source>
</evidence>
<keyword evidence="23" id="KW-1185">Reference proteome</keyword>
<dbReference type="PANTHER" id="PTHR46382:SF1">
    <property type="entry name" value="PHOSPHATIDATE CYTIDYLYLTRANSFERASE"/>
    <property type="match status" value="1"/>
</dbReference>
<evidence type="ECO:0000256" key="5">
    <source>
        <dbReference type="ARBA" id="ARBA00010185"/>
    </source>
</evidence>
<comment type="pathway">
    <text evidence="3 18">Phospholipid metabolism; CDP-diacylglycerol biosynthesis; CDP-diacylglycerol from sn-glycerol 3-phosphate: step 3/3.</text>
</comment>
<evidence type="ECO:0000256" key="11">
    <source>
        <dbReference type="ARBA" id="ARBA00022692"/>
    </source>
</evidence>
<evidence type="ECO:0000256" key="10">
    <source>
        <dbReference type="ARBA" id="ARBA00022679"/>
    </source>
</evidence>
<evidence type="ECO:0000256" key="2">
    <source>
        <dbReference type="ARBA" id="ARBA00004651"/>
    </source>
</evidence>
<feature type="region of interest" description="Disordered" evidence="19">
    <location>
        <begin position="1"/>
        <end position="25"/>
    </location>
</feature>
<feature type="transmembrane region" description="Helical" evidence="20">
    <location>
        <begin position="141"/>
        <end position="157"/>
    </location>
</feature>
<keyword evidence="15 20" id="KW-0472">Membrane</keyword>
<gene>
    <name evidence="22" type="ORF">FB463_000670</name>
    <name evidence="21" type="ORF">FFA01_01460</name>
</gene>
<dbReference type="OrthoDB" id="9799199at2"/>
<dbReference type="GO" id="GO:0004605">
    <property type="term" value="F:phosphatidate cytidylyltransferase activity"/>
    <property type="evidence" value="ECO:0007669"/>
    <property type="project" value="UniProtKB-EC"/>
</dbReference>
<organism evidence="22 24">
    <name type="scientific">Frigoribacterium faeni</name>
    <dbReference type="NCBI Taxonomy" id="145483"/>
    <lineage>
        <taxon>Bacteria</taxon>
        <taxon>Bacillati</taxon>
        <taxon>Actinomycetota</taxon>
        <taxon>Actinomycetes</taxon>
        <taxon>Micrococcales</taxon>
        <taxon>Microbacteriaceae</taxon>
        <taxon>Frigoribacterium</taxon>
    </lineage>
</organism>
<proteinExistence type="inferred from homology"/>
<keyword evidence="9" id="KW-0444">Lipid biosynthesis</keyword>
<accession>A0A7W3JGL5</accession>
<dbReference type="InterPro" id="IPR000374">
    <property type="entry name" value="PC_trans"/>
</dbReference>
<comment type="catalytic activity">
    <reaction evidence="1 18">
        <text>a 1,2-diacyl-sn-glycero-3-phosphate + CTP + H(+) = a CDP-1,2-diacyl-sn-glycerol + diphosphate</text>
        <dbReference type="Rhea" id="RHEA:16229"/>
        <dbReference type="ChEBI" id="CHEBI:15378"/>
        <dbReference type="ChEBI" id="CHEBI:33019"/>
        <dbReference type="ChEBI" id="CHEBI:37563"/>
        <dbReference type="ChEBI" id="CHEBI:58332"/>
        <dbReference type="ChEBI" id="CHEBI:58608"/>
        <dbReference type="EC" id="2.7.7.41"/>
    </reaction>
</comment>
<evidence type="ECO:0000256" key="3">
    <source>
        <dbReference type="ARBA" id="ARBA00005119"/>
    </source>
</evidence>
<dbReference type="UniPathway" id="UPA00557">
    <property type="reaction ID" value="UER00614"/>
</dbReference>
<evidence type="ECO:0000256" key="7">
    <source>
        <dbReference type="ARBA" id="ARBA00019373"/>
    </source>
</evidence>
<evidence type="ECO:0000256" key="14">
    <source>
        <dbReference type="ARBA" id="ARBA00023098"/>
    </source>
</evidence>
<evidence type="ECO:0000256" key="13">
    <source>
        <dbReference type="ARBA" id="ARBA00022989"/>
    </source>
</evidence>
<keyword evidence="12 18" id="KW-0548">Nucleotidyltransferase</keyword>
<dbReference type="AlphaFoldDB" id="A0A7W3JGL5"/>
<dbReference type="EMBL" id="JACGWW010000001">
    <property type="protein sequence ID" value="MBA8812446.1"/>
    <property type="molecule type" value="Genomic_DNA"/>
</dbReference>
<reference evidence="21 23" key="1">
    <citation type="submission" date="2019-07" db="EMBL/GenBank/DDBJ databases">
        <title>Whole genome shotgun sequence of Frigoribacterium faeni NBRC 103066.</title>
        <authorList>
            <person name="Hosoyama A."/>
            <person name="Uohara A."/>
            <person name="Ohji S."/>
            <person name="Ichikawa N."/>
        </authorList>
    </citation>
    <scope>NUCLEOTIDE SEQUENCE [LARGE SCALE GENOMIC DNA]</scope>
    <source>
        <strain evidence="21 23">NBRC 103066</strain>
    </source>
</reference>
<evidence type="ECO:0000313" key="22">
    <source>
        <dbReference type="EMBL" id="MBA8812446.1"/>
    </source>
</evidence>
<comment type="subcellular location">
    <subcellularLocation>
        <location evidence="2">Cell membrane</location>
        <topology evidence="2">Multi-pass membrane protein</topology>
    </subcellularLocation>
</comment>
<keyword evidence="8" id="KW-1003">Cell membrane</keyword>
<evidence type="ECO:0000313" key="24">
    <source>
        <dbReference type="Proteomes" id="UP000522688"/>
    </source>
</evidence>
<dbReference type="Proteomes" id="UP000522688">
    <property type="component" value="Unassembled WGS sequence"/>
</dbReference>
<reference evidence="22 24" key="2">
    <citation type="submission" date="2020-07" db="EMBL/GenBank/DDBJ databases">
        <title>Sequencing the genomes of 1000 actinobacteria strains.</title>
        <authorList>
            <person name="Klenk H.-P."/>
        </authorList>
    </citation>
    <scope>NUCLEOTIDE SEQUENCE [LARGE SCALE GENOMIC DNA]</scope>
    <source>
        <strain evidence="22 24">DSM 10309</strain>
    </source>
</reference>
<feature type="transmembrane region" description="Helical" evidence="20">
    <location>
        <begin position="177"/>
        <end position="197"/>
    </location>
</feature>
<feature type="compositionally biased region" description="Basic and acidic residues" evidence="19">
    <location>
        <begin position="1"/>
        <end position="12"/>
    </location>
</feature>
<keyword evidence="10 18" id="KW-0808">Transferase</keyword>
<evidence type="ECO:0000313" key="21">
    <source>
        <dbReference type="EMBL" id="GEK81837.1"/>
    </source>
</evidence>
<feature type="transmembrane region" description="Helical" evidence="20">
    <location>
        <begin position="65"/>
        <end position="85"/>
    </location>
</feature>
<evidence type="ECO:0000256" key="18">
    <source>
        <dbReference type="RuleBase" id="RU003938"/>
    </source>
</evidence>
<evidence type="ECO:0000313" key="23">
    <source>
        <dbReference type="Proteomes" id="UP000321154"/>
    </source>
</evidence>
<keyword evidence="13 20" id="KW-1133">Transmembrane helix</keyword>